<dbReference type="GO" id="GO:0008137">
    <property type="term" value="F:NADH dehydrogenase (ubiquinone) activity"/>
    <property type="evidence" value="ECO:0007669"/>
    <property type="project" value="InterPro"/>
</dbReference>
<protein>
    <submittedName>
        <fullName evidence="3">NADH-quinone oxidoreductase subunit C</fullName>
    </submittedName>
</protein>
<sequence length="174" mass="19651">MVTATTGEDAQAQDAQAPLPLSAARPIRSLGVQHGILVLELLPEALLTVAHRLRDTFGFDLFLDVTAVDWLGQTPRFEVVYHFYATAHHVRVRLKVRVEESLPEVETLTSLYGSAGYMERECHDMYGIVFRGNADLRPILLYEGFVGHPLRKDYPKQQEQPLVPYRPPQSALVR</sequence>
<dbReference type="Pfam" id="PF00329">
    <property type="entry name" value="Complex1_30kDa"/>
    <property type="match status" value="1"/>
</dbReference>
<dbReference type="AlphaFoldDB" id="A0A3D4V5P6"/>
<dbReference type="PANTHER" id="PTHR10884">
    <property type="entry name" value="NADH DEHYDROGENASE UBIQUINONE IRON-SULFUR PROTEIN 3"/>
    <property type="match status" value="1"/>
</dbReference>
<organism evidence="3 4">
    <name type="scientific">Gemmatimonas aurantiaca</name>
    <dbReference type="NCBI Taxonomy" id="173480"/>
    <lineage>
        <taxon>Bacteria</taxon>
        <taxon>Pseudomonadati</taxon>
        <taxon>Gemmatimonadota</taxon>
        <taxon>Gemmatimonadia</taxon>
        <taxon>Gemmatimonadales</taxon>
        <taxon>Gemmatimonadaceae</taxon>
        <taxon>Gemmatimonas</taxon>
    </lineage>
</organism>
<dbReference type="Gene3D" id="3.30.460.80">
    <property type="entry name" value="NADH:ubiquinone oxidoreductase, 30kDa subunit"/>
    <property type="match status" value="1"/>
</dbReference>
<comment type="similarity">
    <text evidence="1">Belongs to the complex I 30 kDa subunit family.</text>
</comment>
<dbReference type="InterPro" id="IPR037232">
    <property type="entry name" value="NADH_quin_OxRdtase_su_C/D-like"/>
</dbReference>
<proteinExistence type="inferred from homology"/>
<evidence type="ECO:0000313" key="4">
    <source>
        <dbReference type="Proteomes" id="UP000264071"/>
    </source>
</evidence>
<evidence type="ECO:0000256" key="1">
    <source>
        <dbReference type="ARBA" id="ARBA00007569"/>
    </source>
</evidence>
<dbReference type="Proteomes" id="UP000264071">
    <property type="component" value="Unassembled WGS sequence"/>
</dbReference>
<feature type="domain" description="NADH:ubiquinone oxidoreductase 30kDa subunit" evidence="2">
    <location>
        <begin position="43"/>
        <end position="159"/>
    </location>
</feature>
<comment type="caution">
    <text evidence="3">The sequence shown here is derived from an EMBL/GenBank/DDBJ whole genome shotgun (WGS) entry which is preliminary data.</text>
</comment>
<dbReference type="SUPFAM" id="SSF143243">
    <property type="entry name" value="Nqo5-like"/>
    <property type="match status" value="1"/>
</dbReference>
<accession>A0A3D4V5P6</accession>
<dbReference type="PANTHER" id="PTHR10884:SF14">
    <property type="entry name" value="NADH DEHYDROGENASE [UBIQUINONE] IRON-SULFUR PROTEIN 3, MITOCHONDRIAL"/>
    <property type="match status" value="1"/>
</dbReference>
<evidence type="ECO:0000259" key="2">
    <source>
        <dbReference type="Pfam" id="PF00329"/>
    </source>
</evidence>
<dbReference type="EMBL" id="DPIY01000002">
    <property type="protein sequence ID" value="HCT56072.1"/>
    <property type="molecule type" value="Genomic_DNA"/>
</dbReference>
<dbReference type="InterPro" id="IPR001268">
    <property type="entry name" value="NADH_UbQ_OxRdtase_30kDa_su"/>
</dbReference>
<evidence type="ECO:0000313" key="3">
    <source>
        <dbReference type="EMBL" id="HCT56072.1"/>
    </source>
</evidence>
<reference evidence="3 4" key="1">
    <citation type="journal article" date="2018" name="Nat. Biotechnol.">
        <title>A standardized bacterial taxonomy based on genome phylogeny substantially revises the tree of life.</title>
        <authorList>
            <person name="Parks D.H."/>
            <person name="Chuvochina M."/>
            <person name="Waite D.W."/>
            <person name="Rinke C."/>
            <person name="Skarshewski A."/>
            <person name="Chaumeil P.A."/>
            <person name="Hugenholtz P."/>
        </authorList>
    </citation>
    <scope>NUCLEOTIDE SEQUENCE [LARGE SCALE GENOMIC DNA]</scope>
    <source>
        <strain evidence="3">UBA8844</strain>
    </source>
</reference>
<name>A0A3D4V5P6_9BACT</name>
<dbReference type="OMA" id="CVDLWPG"/>
<gene>
    <name evidence="3" type="ORF">DGD08_02545</name>
</gene>